<keyword evidence="4 10" id="KW-0808">Transferase</keyword>
<accession>A0A2S6I4X3</accession>
<evidence type="ECO:0000256" key="2">
    <source>
        <dbReference type="ARBA" id="ARBA00016337"/>
    </source>
</evidence>
<evidence type="ECO:0000256" key="12">
    <source>
        <dbReference type="SAM" id="SignalP"/>
    </source>
</evidence>
<evidence type="ECO:0000256" key="4">
    <source>
        <dbReference type="ARBA" id="ARBA00022679"/>
    </source>
</evidence>
<keyword evidence="6 10" id="KW-0274">FAD</keyword>
<evidence type="ECO:0000313" key="14">
    <source>
        <dbReference type="Proteomes" id="UP000237662"/>
    </source>
</evidence>
<evidence type="ECO:0000313" key="13">
    <source>
        <dbReference type="EMBL" id="PPK86205.1"/>
    </source>
</evidence>
<evidence type="ECO:0000256" key="10">
    <source>
        <dbReference type="PIRNR" id="PIRNR006268"/>
    </source>
</evidence>
<evidence type="ECO:0000256" key="11">
    <source>
        <dbReference type="PIRSR" id="PIRSR006268-2"/>
    </source>
</evidence>
<comment type="caution">
    <text evidence="13">The sequence shown here is derived from an EMBL/GenBank/DDBJ whole genome shotgun (WGS) entry which is preliminary data.</text>
</comment>
<dbReference type="GO" id="GO:0016740">
    <property type="term" value="F:transferase activity"/>
    <property type="evidence" value="ECO:0007669"/>
    <property type="project" value="UniProtKB-UniRule"/>
</dbReference>
<evidence type="ECO:0000256" key="9">
    <source>
        <dbReference type="ARBA" id="ARBA00048540"/>
    </source>
</evidence>
<keyword evidence="12" id="KW-0732">Signal</keyword>
<feature type="binding site" evidence="11">
    <location>
        <position position="171"/>
    </location>
    <ligand>
        <name>Mg(2+)</name>
        <dbReference type="ChEBI" id="CHEBI:18420"/>
    </ligand>
</feature>
<keyword evidence="7 10" id="KW-0460">Magnesium</keyword>
<proteinExistence type="inferred from homology"/>
<dbReference type="GO" id="GO:0046872">
    <property type="term" value="F:metal ion binding"/>
    <property type="evidence" value="ECO:0007669"/>
    <property type="project" value="UniProtKB-UniRule"/>
</dbReference>
<evidence type="ECO:0000256" key="6">
    <source>
        <dbReference type="ARBA" id="ARBA00022827"/>
    </source>
</evidence>
<dbReference type="Pfam" id="PF02424">
    <property type="entry name" value="ApbE"/>
    <property type="match status" value="1"/>
</dbReference>
<feature type="signal peptide" evidence="12">
    <location>
        <begin position="1"/>
        <end position="19"/>
    </location>
</feature>
<dbReference type="AlphaFoldDB" id="A0A2S6I4X3"/>
<feature type="chain" id="PRO_5039890857" description="FAD:protein FMN transferase" evidence="12">
    <location>
        <begin position="20"/>
        <end position="333"/>
    </location>
</feature>
<dbReference type="RefSeq" id="WP_245911529.1">
    <property type="nucleotide sequence ID" value="NZ_PTJC01000006.1"/>
</dbReference>
<keyword evidence="13" id="KW-0449">Lipoprotein</keyword>
<dbReference type="InterPro" id="IPR024932">
    <property type="entry name" value="ApbE"/>
</dbReference>
<evidence type="ECO:0000256" key="1">
    <source>
        <dbReference type="ARBA" id="ARBA00011955"/>
    </source>
</evidence>
<sequence>MTFRLLLIFAWIASTGLAAQPDSSYHRALKLMGCRFDLTVIAADAKAGARYLDLAVGEISRIERLISSWDSASQTSEVNRMAGIRAVVVDPELYGLISRAIGISQLTDGAFDISYASMDKVWHFDGTMTAMPDPAVIAASVDRVGYRRIVLNEEEHSVYLPVAGMKIGFGAIGKGYAADRARALLEQSGVKAGIVNASGDLTAWGKQPGGKDWLVAITNPLNRAKAFAWLPVDNRAVVTSGDYEKYVTFDGTRYAHIIDPRTGYPATGIVSATVFAPKAELADALATSIFVMGTEIGLDFINQLPGVDVIIIDGAGQLHTSAGIDLQNVSQHD</sequence>
<dbReference type="PIRSF" id="PIRSF006268">
    <property type="entry name" value="ApbE"/>
    <property type="match status" value="1"/>
</dbReference>
<keyword evidence="14" id="KW-1185">Reference proteome</keyword>
<dbReference type="InterPro" id="IPR003374">
    <property type="entry name" value="ApbE-like_sf"/>
</dbReference>
<dbReference type="PANTHER" id="PTHR30040:SF2">
    <property type="entry name" value="FAD:PROTEIN FMN TRANSFERASE"/>
    <property type="match status" value="1"/>
</dbReference>
<dbReference type="EMBL" id="PTJC01000006">
    <property type="protein sequence ID" value="PPK86205.1"/>
    <property type="molecule type" value="Genomic_DNA"/>
</dbReference>
<feature type="binding site" evidence="11">
    <location>
        <position position="287"/>
    </location>
    <ligand>
        <name>Mg(2+)</name>
        <dbReference type="ChEBI" id="CHEBI:18420"/>
    </ligand>
</feature>
<evidence type="ECO:0000256" key="7">
    <source>
        <dbReference type="ARBA" id="ARBA00022842"/>
    </source>
</evidence>
<feature type="binding site" evidence="11">
    <location>
        <position position="283"/>
    </location>
    <ligand>
        <name>Mg(2+)</name>
        <dbReference type="ChEBI" id="CHEBI:18420"/>
    </ligand>
</feature>
<evidence type="ECO:0000256" key="5">
    <source>
        <dbReference type="ARBA" id="ARBA00022723"/>
    </source>
</evidence>
<comment type="cofactor">
    <cofactor evidence="11">
        <name>Mg(2+)</name>
        <dbReference type="ChEBI" id="CHEBI:18420"/>
    </cofactor>
    <cofactor evidence="11">
        <name>Mn(2+)</name>
        <dbReference type="ChEBI" id="CHEBI:29035"/>
    </cofactor>
    <text evidence="11">Magnesium. Can also use manganese.</text>
</comment>
<dbReference type="Proteomes" id="UP000237662">
    <property type="component" value="Unassembled WGS sequence"/>
</dbReference>
<evidence type="ECO:0000256" key="3">
    <source>
        <dbReference type="ARBA" id="ARBA00022630"/>
    </source>
</evidence>
<gene>
    <name evidence="13" type="ORF">CLV84_3127</name>
</gene>
<protein>
    <recommendedName>
        <fullName evidence="2 10">FAD:protein FMN transferase</fullName>
        <ecNumber evidence="1 10">2.7.1.180</ecNumber>
    </recommendedName>
    <alternativeName>
        <fullName evidence="8 10">Flavin transferase</fullName>
    </alternativeName>
</protein>
<dbReference type="Gene3D" id="3.10.520.10">
    <property type="entry name" value="ApbE-like domains"/>
    <property type="match status" value="1"/>
</dbReference>
<comment type="similarity">
    <text evidence="10">Belongs to the ApbE family.</text>
</comment>
<evidence type="ECO:0000256" key="8">
    <source>
        <dbReference type="ARBA" id="ARBA00031306"/>
    </source>
</evidence>
<dbReference type="SUPFAM" id="SSF143631">
    <property type="entry name" value="ApbE-like"/>
    <property type="match status" value="1"/>
</dbReference>
<name>A0A2S6I4X3_9BACT</name>
<keyword evidence="5 10" id="KW-0479">Metal-binding</keyword>
<comment type="catalytic activity">
    <reaction evidence="9 10">
        <text>L-threonyl-[protein] + FAD = FMN-L-threonyl-[protein] + AMP + H(+)</text>
        <dbReference type="Rhea" id="RHEA:36847"/>
        <dbReference type="Rhea" id="RHEA-COMP:11060"/>
        <dbReference type="Rhea" id="RHEA-COMP:11061"/>
        <dbReference type="ChEBI" id="CHEBI:15378"/>
        <dbReference type="ChEBI" id="CHEBI:30013"/>
        <dbReference type="ChEBI" id="CHEBI:57692"/>
        <dbReference type="ChEBI" id="CHEBI:74257"/>
        <dbReference type="ChEBI" id="CHEBI:456215"/>
        <dbReference type="EC" id="2.7.1.180"/>
    </reaction>
</comment>
<dbReference type="PANTHER" id="PTHR30040">
    <property type="entry name" value="THIAMINE BIOSYNTHESIS LIPOPROTEIN APBE"/>
    <property type="match status" value="1"/>
</dbReference>
<dbReference type="EC" id="2.7.1.180" evidence="1 10"/>
<reference evidence="13 14" key="1">
    <citation type="submission" date="2018-02" db="EMBL/GenBank/DDBJ databases">
        <title>Genomic Encyclopedia of Archaeal and Bacterial Type Strains, Phase II (KMG-II): from individual species to whole genera.</title>
        <authorList>
            <person name="Goeker M."/>
        </authorList>
    </citation>
    <scope>NUCLEOTIDE SEQUENCE [LARGE SCALE GENOMIC DNA]</scope>
    <source>
        <strain evidence="13 14">DSM 29526</strain>
    </source>
</reference>
<organism evidence="13 14">
    <name type="scientific">Neolewinella xylanilytica</name>
    <dbReference type="NCBI Taxonomy" id="1514080"/>
    <lineage>
        <taxon>Bacteria</taxon>
        <taxon>Pseudomonadati</taxon>
        <taxon>Bacteroidota</taxon>
        <taxon>Saprospiria</taxon>
        <taxon>Saprospirales</taxon>
        <taxon>Lewinellaceae</taxon>
        <taxon>Neolewinella</taxon>
    </lineage>
</organism>
<keyword evidence="3 10" id="KW-0285">Flavoprotein</keyword>